<dbReference type="EMBL" id="CAJVPJ010001522">
    <property type="protein sequence ID" value="CAG8594601.1"/>
    <property type="molecule type" value="Genomic_DNA"/>
</dbReference>
<dbReference type="Proteomes" id="UP000789572">
    <property type="component" value="Unassembled WGS sequence"/>
</dbReference>
<dbReference type="Gene3D" id="3.80.10.10">
    <property type="entry name" value="Ribonuclease Inhibitor"/>
    <property type="match status" value="1"/>
</dbReference>
<dbReference type="InterPro" id="IPR032675">
    <property type="entry name" value="LRR_dom_sf"/>
</dbReference>
<comment type="caution">
    <text evidence="1">The sequence shown here is derived from an EMBL/GenBank/DDBJ whole genome shotgun (WGS) entry which is preliminary data.</text>
</comment>
<accession>A0A9N9CD10</accession>
<dbReference type="SUPFAM" id="SSF52047">
    <property type="entry name" value="RNI-like"/>
    <property type="match status" value="1"/>
</dbReference>
<proteinExistence type="predicted"/>
<reference evidence="1" key="1">
    <citation type="submission" date="2021-06" db="EMBL/GenBank/DDBJ databases">
        <authorList>
            <person name="Kallberg Y."/>
            <person name="Tangrot J."/>
            <person name="Rosling A."/>
        </authorList>
    </citation>
    <scope>NUCLEOTIDE SEQUENCE</scope>
    <source>
        <strain evidence="1">IA702</strain>
    </source>
</reference>
<name>A0A9N9CD10_9GLOM</name>
<protein>
    <submittedName>
        <fullName evidence="1">6628_t:CDS:1</fullName>
    </submittedName>
</protein>
<keyword evidence="2" id="KW-1185">Reference proteome</keyword>
<evidence type="ECO:0000313" key="2">
    <source>
        <dbReference type="Proteomes" id="UP000789572"/>
    </source>
</evidence>
<organism evidence="1 2">
    <name type="scientific">Paraglomus occultum</name>
    <dbReference type="NCBI Taxonomy" id="144539"/>
    <lineage>
        <taxon>Eukaryota</taxon>
        <taxon>Fungi</taxon>
        <taxon>Fungi incertae sedis</taxon>
        <taxon>Mucoromycota</taxon>
        <taxon>Glomeromycotina</taxon>
        <taxon>Glomeromycetes</taxon>
        <taxon>Paraglomerales</taxon>
        <taxon>Paraglomeraceae</taxon>
        <taxon>Paraglomus</taxon>
    </lineage>
</organism>
<dbReference type="AlphaFoldDB" id="A0A9N9CD10"/>
<gene>
    <name evidence="1" type="ORF">POCULU_LOCUS7149</name>
</gene>
<evidence type="ECO:0000313" key="1">
    <source>
        <dbReference type="EMBL" id="CAG8594601.1"/>
    </source>
</evidence>
<dbReference type="OrthoDB" id="3219396at2759"/>
<sequence length="510" mass="59055">MVAALPYEILGIILNECVDDCGALYSCILINKAWYSVAIQHLWANPFLLLHSKSFNRNRAKNLLITFIECFTDIHTVKGSSKLLRRRCSKKPPFDYSLYLKTISSPAIAALVTLWLDTNIMEEVETIAVRIVYLAIQYCQQLRTIHLARQSTEAPWLHLDQLLVSIKSLPQLRRFTWRGDLCLEILDKFSNIAHNLEVLSINFERKNYYYFNEESSNSLRRLIDSQNQLKAIEVHNVSTNMESILDLLKSRSESLESIYFGEVKFNSDHLLFKPVKLNQLKNITMNGCKILCENGLNSLAMAGLPLLQRLSVDYCHIPCMAWERLLFYHGKKLIDINVSGQGMSERKFEVISQTCHNLRHLSVYVYSNEQLPFIAHTIKSLPTLHFLKLIQCLYSNYNYTHLFDIFSKCHLPHLDHLILFCNCNQFLSKSHPPLKTLTIFGENATGEHLDVILDYLSDTIRILRVDTNIDSLGDKCLERVKSVVKEFSTKRYSNYLRFACNIEECKKRLI</sequence>